<dbReference type="PROSITE" id="PS50146">
    <property type="entry name" value="DAGK"/>
    <property type="match status" value="1"/>
</dbReference>
<protein>
    <submittedName>
        <fullName evidence="2">YegS/Rv2252/BmrU family lipid kinase</fullName>
    </submittedName>
</protein>
<dbReference type="Pfam" id="PF19279">
    <property type="entry name" value="YegS_C"/>
    <property type="match status" value="1"/>
</dbReference>
<dbReference type="AlphaFoldDB" id="A0A7W9BT00"/>
<dbReference type="InterPro" id="IPR016064">
    <property type="entry name" value="NAD/diacylglycerol_kinase_sf"/>
</dbReference>
<keyword evidence="3" id="KW-1185">Reference proteome</keyword>
<dbReference type="InterPro" id="IPR045540">
    <property type="entry name" value="YegS/DAGK_C"/>
</dbReference>
<dbReference type="GO" id="GO:0019242">
    <property type="term" value="P:methylglyoxal biosynthetic process"/>
    <property type="evidence" value="ECO:0007669"/>
    <property type="project" value="InterPro"/>
</dbReference>
<comment type="caution">
    <text evidence="2">The sequence shown here is derived from an EMBL/GenBank/DDBJ whole genome shotgun (WGS) entry which is preliminary data.</text>
</comment>
<keyword evidence="2" id="KW-0418">Kinase</keyword>
<dbReference type="Gene3D" id="2.60.200.40">
    <property type="match status" value="1"/>
</dbReference>
<dbReference type="GO" id="GO:0016301">
    <property type="term" value="F:kinase activity"/>
    <property type="evidence" value="ECO:0007669"/>
    <property type="project" value="UniProtKB-KW"/>
</dbReference>
<keyword evidence="2" id="KW-0808">Transferase</keyword>
<dbReference type="SMART" id="SM00046">
    <property type="entry name" value="DAGKc"/>
    <property type="match status" value="1"/>
</dbReference>
<proteinExistence type="predicted"/>
<organism evidence="2 3">
    <name type="scientific">Sphingomonas prati</name>
    <dbReference type="NCBI Taxonomy" id="1843237"/>
    <lineage>
        <taxon>Bacteria</taxon>
        <taxon>Pseudomonadati</taxon>
        <taxon>Pseudomonadota</taxon>
        <taxon>Alphaproteobacteria</taxon>
        <taxon>Sphingomonadales</taxon>
        <taxon>Sphingomonadaceae</taxon>
        <taxon>Sphingomonas</taxon>
    </lineage>
</organism>
<dbReference type="GO" id="GO:0008654">
    <property type="term" value="P:phospholipid biosynthetic process"/>
    <property type="evidence" value="ECO:0007669"/>
    <property type="project" value="InterPro"/>
</dbReference>
<feature type="domain" description="DAGKc" evidence="1">
    <location>
        <begin position="5"/>
        <end position="134"/>
    </location>
</feature>
<gene>
    <name evidence="2" type="ORF">FHS99_002069</name>
</gene>
<evidence type="ECO:0000259" key="1">
    <source>
        <dbReference type="PROSITE" id="PS50146"/>
    </source>
</evidence>
<dbReference type="GO" id="GO:0005524">
    <property type="term" value="F:ATP binding"/>
    <property type="evidence" value="ECO:0007669"/>
    <property type="project" value="InterPro"/>
</dbReference>
<dbReference type="Proteomes" id="UP000546701">
    <property type="component" value="Unassembled WGS sequence"/>
</dbReference>
<dbReference type="Gene3D" id="3.40.50.10330">
    <property type="entry name" value="Probable inorganic polyphosphate/atp-NAD kinase, domain 1"/>
    <property type="match status" value="1"/>
</dbReference>
<dbReference type="EMBL" id="JACIJR010000004">
    <property type="protein sequence ID" value="MBB5729584.1"/>
    <property type="molecule type" value="Genomic_DNA"/>
</dbReference>
<dbReference type="InterPro" id="IPR017438">
    <property type="entry name" value="ATP-NAD_kinase_N"/>
</dbReference>
<name>A0A7W9BT00_9SPHN</name>
<dbReference type="NCBIfam" id="TIGR00147">
    <property type="entry name" value="YegS/Rv2252/BmrU family lipid kinase"/>
    <property type="match status" value="1"/>
</dbReference>
<accession>A0A7W9BT00</accession>
<dbReference type="PANTHER" id="PTHR30492">
    <property type="entry name" value="METHYLGLYOXAL SYNTHASE"/>
    <property type="match status" value="1"/>
</dbReference>
<dbReference type="RefSeq" id="WP_157175711.1">
    <property type="nucleotide sequence ID" value="NZ_BMJP01000001.1"/>
</dbReference>
<dbReference type="GO" id="GO:0008929">
    <property type="term" value="F:methylglyoxal synthase activity"/>
    <property type="evidence" value="ECO:0007669"/>
    <property type="project" value="InterPro"/>
</dbReference>
<dbReference type="OrthoDB" id="142078at2"/>
<reference evidence="2 3" key="1">
    <citation type="submission" date="2020-08" db="EMBL/GenBank/DDBJ databases">
        <title>Genomic Encyclopedia of Type Strains, Phase IV (KMG-IV): sequencing the most valuable type-strain genomes for metagenomic binning, comparative biology and taxonomic classification.</title>
        <authorList>
            <person name="Goeker M."/>
        </authorList>
    </citation>
    <scope>NUCLEOTIDE SEQUENCE [LARGE SCALE GENOMIC DNA]</scope>
    <source>
        <strain evidence="2 3">DSM 103336</strain>
    </source>
</reference>
<dbReference type="InterPro" id="IPR001206">
    <property type="entry name" value="Diacylglycerol_kinase_cat_dom"/>
</dbReference>
<dbReference type="SUPFAM" id="SSF111331">
    <property type="entry name" value="NAD kinase/diacylglycerol kinase-like"/>
    <property type="match status" value="1"/>
</dbReference>
<dbReference type="GO" id="GO:0005829">
    <property type="term" value="C:cytosol"/>
    <property type="evidence" value="ECO:0007669"/>
    <property type="project" value="TreeGrafter"/>
</dbReference>
<dbReference type="PANTHER" id="PTHR30492:SF0">
    <property type="entry name" value="METHYLGLYOXAL SYNTHASE"/>
    <property type="match status" value="1"/>
</dbReference>
<dbReference type="InterPro" id="IPR005218">
    <property type="entry name" value="Diacylglycerol/lipid_kinase"/>
</dbReference>
<evidence type="ECO:0000313" key="3">
    <source>
        <dbReference type="Proteomes" id="UP000546701"/>
    </source>
</evidence>
<sequence length="302" mass="32482">MNDRPLPRQAVLIVNARSRKGRKLFRRAARSLKAAGVEIIRSHAVRDPAKLKVHVCEAVADGAPMVIVGGGDGSLSSSVDHLVGHDTVFALLPLGTANSFARTLGIPLDLDGAIDVIANGQRRRIDLGMIDDDYYANCATLGIAPLIAETVPHGLKKILGRPGYLAWAAYQMLRFKPFRLTIGEGENAETLDALEVRVANGNYHGGTEIVDSASVDSGQIVVQVVTGTMRGRLAWSWIASVLKLEARKETMREFHGREIRISTDRPMPVSIDGELLATTPFTARIARAVIDVAAPASVTPTP</sequence>
<evidence type="ECO:0000313" key="2">
    <source>
        <dbReference type="EMBL" id="MBB5729584.1"/>
    </source>
</evidence>
<dbReference type="Pfam" id="PF00781">
    <property type="entry name" value="DAGK_cat"/>
    <property type="match status" value="1"/>
</dbReference>
<dbReference type="InterPro" id="IPR004363">
    <property type="entry name" value="Methylgl_synth"/>
</dbReference>